<reference evidence="3 4" key="1">
    <citation type="submission" date="2020-08" db="EMBL/GenBank/DDBJ databases">
        <title>Genome Sequencing of Nocardia wallacei strain FMUON74 and assembly.</title>
        <authorList>
            <person name="Toyokawa M."/>
            <person name="Uesaka K."/>
        </authorList>
    </citation>
    <scope>NUCLEOTIDE SEQUENCE [LARGE SCALE GENOMIC DNA]</scope>
    <source>
        <strain evidence="3 4">FMUON74</strain>
    </source>
</reference>
<proteinExistence type="predicted"/>
<feature type="region of interest" description="Disordered" evidence="1">
    <location>
        <begin position="166"/>
        <end position="210"/>
    </location>
</feature>
<keyword evidence="2" id="KW-0812">Transmembrane</keyword>
<dbReference type="GeneID" id="80347979"/>
<name>A0A7G1KKW7_9NOCA</name>
<dbReference type="AlphaFoldDB" id="A0A7G1KKW7"/>
<sequence length="210" mass="21710">MGQPFPPGPPPNNPPGPGWGAPAGNPGWQPGPPRRPGGRSGADVLAVVFLLLTSLVYAVRIIWLSAHYGEFLWGNASFILAVIAAIAAAVLILAGGKVLPGRVLGAVAAGMVFAPSFGYILTALDRSTRRFGGLWANGGWLTIPATLTALVAIIALILATTSGDAQQRPAAGGWPQQPPNAWPQPPMGGQPPAGYPAQHQPPPPQWPQQQ</sequence>
<dbReference type="KEGG" id="nwl:NWFMUON74_34520"/>
<dbReference type="Proteomes" id="UP000516173">
    <property type="component" value="Chromosome"/>
</dbReference>
<feature type="transmembrane region" description="Helical" evidence="2">
    <location>
        <begin position="103"/>
        <end position="121"/>
    </location>
</feature>
<keyword evidence="2" id="KW-0472">Membrane</keyword>
<evidence type="ECO:0000256" key="2">
    <source>
        <dbReference type="SAM" id="Phobius"/>
    </source>
</evidence>
<evidence type="ECO:0000313" key="4">
    <source>
        <dbReference type="Proteomes" id="UP000516173"/>
    </source>
</evidence>
<evidence type="ECO:0000256" key="1">
    <source>
        <dbReference type="SAM" id="MobiDB-lite"/>
    </source>
</evidence>
<feature type="transmembrane region" description="Helical" evidence="2">
    <location>
        <begin position="72"/>
        <end position="96"/>
    </location>
</feature>
<keyword evidence="4" id="KW-1185">Reference proteome</keyword>
<feature type="transmembrane region" description="Helical" evidence="2">
    <location>
        <begin position="141"/>
        <end position="159"/>
    </location>
</feature>
<feature type="compositionally biased region" description="Pro residues" evidence="1">
    <location>
        <begin position="1"/>
        <end position="17"/>
    </location>
</feature>
<feature type="region of interest" description="Disordered" evidence="1">
    <location>
        <begin position="1"/>
        <end position="37"/>
    </location>
</feature>
<dbReference type="RefSeq" id="WP_187688748.1">
    <property type="nucleotide sequence ID" value="NZ_AP023396.1"/>
</dbReference>
<feature type="compositionally biased region" description="Pro residues" evidence="1">
    <location>
        <begin position="176"/>
        <end position="189"/>
    </location>
</feature>
<dbReference type="EMBL" id="AP023396">
    <property type="protein sequence ID" value="BCK55680.1"/>
    <property type="molecule type" value="Genomic_DNA"/>
</dbReference>
<protein>
    <submittedName>
        <fullName evidence="3">Uncharacterized protein</fullName>
    </submittedName>
</protein>
<feature type="compositionally biased region" description="Pro residues" evidence="1">
    <location>
        <begin position="199"/>
        <end position="210"/>
    </location>
</feature>
<gene>
    <name evidence="3" type="ORF">NWFMUON74_34520</name>
</gene>
<keyword evidence="2" id="KW-1133">Transmembrane helix</keyword>
<feature type="transmembrane region" description="Helical" evidence="2">
    <location>
        <begin position="44"/>
        <end position="66"/>
    </location>
</feature>
<accession>A0A7G1KKW7</accession>
<evidence type="ECO:0000313" key="3">
    <source>
        <dbReference type="EMBL" id="BCK55680.1"/>
    </source>
</evidence>
<organism evidence="3 4">
    <name type="scientific">Nocardia wallacei</name>
    <dbReference type="NCBI Taxonomy" id="480035"/>
    <lineage>
        <taxon>Bacteria</taxon>
        <taxon>Bacillati</taxon>
        <taxon>Actinomycetota</taxon>
        <taxon>Actinomycetes</taxon>
        <taxon>Mycobacteriales</taxon>
        <taxon>Nocardiaceae</taxon>
        <taxon>Nocardia</taxon>
    </lineage>
</organism>